<comment type="subcellular location">
    <subcellularLocation>
        <location evidence="1">Cell inner membrane</location>
    </subcellularLocation>
</comment>
<dbReference type="GO" id="GO:0009247">
    <property type="term" value="P:glycolipid biosynthetic process"/>
    <property type="evidence" value="ECO:0007669"/>
    <property type="project" value="UniProtKB-ARBA"/>
</dbReference>
<dbReference type="PIRSF" id="PIRSF026649">
    <property type="entry name" value="MsbB"/>
    <property type="match status" value="1"/>
</dbReference>
<dbReference type="CDD" id="cd07984">
    <property type="entry name" value="LPLAT_LABLAT-like"/>
    <property type="match status" value="1"/>
</dbReference>
<dbReference type="Pfam" id="PF03279">
    <property type="entry name" value="Lip_A_acyltrans"/>
    <property type="match status" value="1"/>
</dbReference>
<keyword evidence="3" id="KW-0997">Cell inner membrane</keyword>
<proteinExistence type="predicted"/>
<keyword evidence="4 7" id="KW-0808">Transferase</keyword>
<keyword evidence="5" id="KW-0472">Membrane</keyword>
<reference evidence="7" key="1">
    <citation type="submission" date="2020-02" db="EMBL/GenBank/DDBJ databases">
        <authorList>
            <person name="Chen W.-M."/>
        </authorList>
    </citation>
    <scope>NUCLEOTIDE SEQUENCE</scope>
    <source>
        <strain evidence="7">NBD-18</strain>
    </source>
</reference>
<dbReference type="EMBL" id="JAAGRN010000005">
    <property type="protein sequence ID" value="NDY83405.1"/>
    <property type="molecule type" value="Genomic_DNA"/>
</dbReference>
<keyword evidence="6 7" id="KW-0012">Acyltransferase</keyword>
<keyword evidence="2" id="KW-1003">Cell membrane</keyword>
<dbReference type="PANTHER" id="PTHR30606">
    <property type="entry name" value="LIPID A BIOSYNTHESIS LAUROYL ACYLTRANSFERASE"/>
    <property type="match status" value="1"/>
</dbReference>
<dbReference type="GO" id="GO:0016746">
    <property type="term" value="F:acyltransferase activity"/>
    <property type="evidence" value="ECO:0007669"/>
    <property type="project" value="UniProtKB-KW"/>
</dbReference>
<evidence type="ECO:0000256" key="1">
    <source>
        <dbReference type="ARBA" id="ARBA00004533"/>
    </source>
</evidence>
<comment type="caution">
    <text evidence="7">The sequence shown here is derived from an EMBL/GenBank/DDBJ whole genome shotgun (WGS) entry which is preliminary data.</text>
</comment>
<accession>A0A6B2R7Y0</accession>
<name>A0A6B2R7Y0_9BURK</name>
<evidence type="ECO:0000256" key="5">
    <source>
        <dbReference type="ARBA" id="ARBA00023136"/>
    </source>
</evidence>
<evidence type="ECO:0000256" key="3">
    <source>
        <dbReference type="ARBA" id="ARBA00022519"/>
    </source>
</evidence>
<evidence type="ECO:0000313" key="7">
    <source>
        <dbReference type="EMBL" id="NDY83405.1"/>
    </source>
</evidence>
<dbReference type="InterPro" id="IPR004960">
    <property type="entry name" value="LipA_acyltrans"/>
</dbReference>
<dbReference type="GO" id="GO:0005886">
    <property type="term" value="C:plasma membrane"/>
    <property type="evidence" value="ECO:0007669"/>
    <property type="project" value="UniProtKB-SubCell"/>
</dbReference>
<evidence type="ECO:0000256" key="4">
    <source>
        <dbReference type="ARBA" id="ARBA00022679"/>
    </source>
</evidence>
<evidence type="ECO:0000256" key="2">
    <source>
        <dbReference type="ARBA" id="ARBA00022475"/>
    </source>
</evidence>
<dbReference type="AlphaFoldDB" id="A0A6B2R7Y0"/>
<organism evidence="7">
    <name type="scientific">Sheuella amnicola</name>
    <dbReference type="NCBI Taxonomy" id="2707330"/>
    <lineage>
        <taxon>Bacteria</taxon>
        <taxon>Pseudomonadati</taxon>
        <taxon>Pseudomonadota</taxon>
        <taxon>Betaproteobacteria</taxon>
        <taxon>Burkholderiales</taxon>
        <taxon>Alcaligenaceae</taxon>
        <taxon>Sheuella</taxon>
    </lineage>
</organism>
<dbReference type="RefSeq" id="WP_163654789.1">
    <property type="nucleotide sequence ID" value="NZ_JAAGRN010000005.1"/>
</dbReference>
<evidence type="ECO:0000256" key="6">
    <source>
        <dbReference type="ARBA" id="ARBA00023315"/>
    </source>
</evidence>
<protein>
    <submittedName>
        <fullName evidence="7">Lysophospholipid acyltransferase family protein</fullName>
    </submittedName>
</protein>
<sequence>MRLLIGLFQWLANLGTPARLRVGAFLTHVTTLLARRRVKIAKRNIDLCFPELSEQARAQIVRDHLRAFTQSFIDRSVFWFGTADQVCELIVCKGHERMPDLLAKHGSIMLLAPHFIGLDAAATRLTYFSPEGATIYSPQRDPDIDALVRLGRARFHAVHLVSRKEGFRALLRYINQGVPIYYLPDMDFGRTGSVFVPFFGVQAATQTATAQIARKWKLPVLPVYSQWDPKTGRYDVEVGAPLEDFPNLPKSNAPDTSQELDDSIEAATARLNQHIESWVRRCPSQYYWVHRRFKTRPEGEPKFY</sequence>
<dbReference type="PANTHER" id="PTHR30606:SF9">
    <property type="entry name" value="LIPID A BIOSYNTHESIS LAUROYLTRANSFERASE"/>
    <property type="match status" value="1"/>
</dbReference>
<gene>
    <name evidence="7" type="ORF">G3I67_09200</name>
</gene>